<name>A0ABS4G0T5_9CLOT</name>
<evidence type="ECO:0000313" key="4">
    <source>
        <dbReference type="Proteomes" id="UP001519271"/>
    </source>
</evidence>
<reference evidence="3 4" key="1">
    <citation type="submission" date="2021-03" db="EMBL/GenBank/DDBJ databases">
        <title>Genomic Encyclopedia of Type Strains, Phase IV (KMG-IV): sequencing the most valuable type-strain genomes for metagenomic binning, comparative biology and taxonomic classification.</title>
        <authorList>
            <person name="Goeker M."/>
        </authorList>
    </citation>
    <scope>NUCLEOTIDE SEQUENCE [LARGE SCALE GENOMIC DNA]</scope>
    <source>
        <strain evidence="3 4">DSM 6139</strain>
    </source>
</reference>
<keyword evidence="1" id="KW-1133">Transmembrane helix</keyword>
<proteinExistence type="predicted"/>
<dbReference type="Proteomes" id="UP001519271">
    <property type="component" value="Unassembled WGS sequence"/>
</dbReference>
<evidence type="ECO:0000256" key="1">
    <source>
        <dbReference type="SAM" id="Phobius"/>
    </source>
</evidence>
<comment type="caution">
    <text evidence="3">The sequence shown here is derived from an EMBL/GenBank/DDBJ whole genome shotgun (WGS) entry which is preliminary data.</text>
</comment>
<feature type="transmembrane region" description="Helical" evidence="1">
    <location>
        <begin position="12"/>
        <end position="29"/>
    </location>
</feature>
<feature type="transmembrane region" description="Helical" evidence="1">
    <location>
        <begin position="35"/>
        <end position="56"/>
    </location>
</feature>
<sequence>MVYKAENSSMGDSMLIASIAALALFSVLFNISQIAVLKTVFAMLMLVSAMMGTYYVTLIRTLQYRFTNDTLHIEGLFGLVHEEIPAASIRGYTRRITLISKNGLMGYIVRKYYIGSSFVDGVGNVKMYITSSKTSIYIGTDFGIFGISPEAPLAFSAHMDDLKIPLVEKLEYSSNSDHAWSERRFRQLLRYVCIVLALASALPFLARSAGFLPPYVPEIFSGGARASFMPTEAYLRDHILFCGINAVILAAAAATSRYYMKVDTIYYYRLLYAPLVMTLAIMVLMVNVLIPVLVW</sequence>
<keyword evidence="1" id="KW-0472">Membrane</keyword>
<keyword evidence="4" id="KW-1185">Reference proteome</keyword>
<evidence type="ECO:0000259" key="2">
    <source>
        <dbReference type="Pfam" id="PF10882"/>
    </source>
</evidence>
<feature type="transmembrane region" description="Helical" evidence="1">
    <location>
        <begin position="271"/>
        <end position="294"/>
    </location>
</feature>
<evidence type="ECO:0000313" key="3">
    <source>
        <dbReference type="EMBL" id="MBP1918096.1"/>
    </source>
</evidence>
<accession>A0ABS4G0T5</accession>
<organism evidence="3 4">
    <name type="scientific">Youngiibacter multivorans</name>
    <dbReference type="NCBI Taxonomy" id="937251"/>
    <lineage>
        <taxon>Bacteria</taxon>
        <taxon>Bacillati</taxon>
        <taxon>Bacillota</taxon>
        <taxon>Clostridia</taxon>
        <taxon>Eubacteriales</taxon>
        <taxon>Clostridiaceae</taxon>
        <taxon>Youngiibacter</taxon>
    </lineage>
</organism>
<dbReference type="RefSeq" id="WP_209458339.1">
    <property type="nucleotide sequence ID" value="NZ_JAGGKC010000003.1"/>
</dbReference>
<gene>
    <name evidence="3" type="ORF">J2Z34_000567</name>
</gene>
<dbReference type="Pfam" id="PF10882">
    <property type="entry name" value="bPH_5"/>
    <property type="match status" value="1"/>
</dbReference>
<dbReference type="InterPro" id="IPR027783">
    <property type="entry name" value="Bacterial_PH-related"/>
</dbReference>
<feature type="transmembrane region" description="Helical" evidence="1">
    <location>
        <begin position="188"/>
        <end position="206"/>
    </location>
</feature>
<feature type="transmembrane region" description="Helical" evidence="1">
    <location>
        <begin position="238"/>
        <end position="259"/>
    </location>
</feature>
<dbReference type="EMBL" id="JAGGKC010000003">
    <property type="protein sequence ID" value="MBP1918096.1"/>
    <property type="molecule type" value="Genomic_DNA"/>
</dbReference>
<feature type="domain" description="Bacterial Pleckstrin homology" evidence="2">
    <location>
        <begin position="63"/>
        <end position="157"/>
    </location>
</feature>
<keyword evidence="1" id="KW-0812">Transmembrane</keyword>
<protein>
    <recommendedName>
        <fullName evidence="2">Bacterial Pleckstrin homology domain-containing protein</fullName>
    </recommendedName>
</protein>